<dbReference type="GO" id="GO:0006355">
    <property type="term" value="P:regulation of DNA-templated transcription"/>
    <property type="evidence" value="ECO:0007669"/>
    <property type="project" value="InterPro"/>
</dbReference>
<dbReference type="FunFam" id="3.40.50.2300:FF:000018">
    <property type="entry name" value="DNA-binding transcriptional regulator NtrC"/>
    <property type="match status" value="1"/>
</dbReference>
<dbReference type="GO" id="GO:0043565">
    <property type="term" value="F:sequence-specific DNA binding"/>
    <property type="evidence" value="ECO:0007669"/>
    <property type="project" value="InterPro"/>
</dbReference>
<dbReference type="InterPro" id="IPR011006">
    <property type="entry name" value="CheY-like_superfamily"/>
</dbReference>
<evidence type="ECO:0000259" key="11">
    <source>
        <dbReference type="PROSITE" id="PS50110"/>
    </source>
</evidence>
<evidence type="ECO:0000256" key="3">
    <source>
        <dbReference type="ARBA" id="ARBA00022840"/>
    </source>
</evidence>
<dbReference type="PROSITE" id="PS50110">
    <property type="entry name" value="RESPONSE_REGULATORY"/>
    <property type="match status" value="1"/>
</dbReference>
<organism evidence="12 13">
    <name type="scientific">Commensalibacter melissae</name>
    <dbReference type="NCBI Taxonomy" id="2070537"/>
    <lineage>
        <taxon>Bacteria</taxon>
        <taxon>Pseudomonadati</taxon>
        <taxon>Pseudomonadota</taxon>
        <taxon>Alphaproteobacteria</taxon>
        <taxon>Acetobacterales</taxon>
        <taxon>Acetobacteraceae</taxon>
    </lineage>
</organism>
<dbReference type="SMART" id="SM00448">
    <property type="entry name" value="REC"/>
    <property type="match status" value="1"/>
</dbReference>
<keyword evidence="13" id="KW-1185">Reference proteome</keyword>
<dbReference type="InterPro" id="IPR025944">
    <property type="entry name" value="Sigma_54_int_dom_CS"/>
</dbReference>
<reference evidence="12 13" key="1">
    <citation type="submission" date="2018-05" db="EMBL/GenBank/DDBJ databases">
        <title>Reference genomes for bee gut microbiota database.</title>
        <authorList>
            <person name="Ellegaard K.M."/>
        </authorList>
    </citation>
    <scope>NUCLEOTIDE SEQUENCE [LARGE SCALE GENOMIC DNA]</scope>
    <source>
        <strain evidence="12 13">ESL0284</strain>
    </source>
</reference>
<dbReference type="SMART" id="SM00382">
    <property type="entry name" value="AAA"/>
    <property type="match status" value="1"/>
</dbReference>
<dbReference type="InterPro" id="IPR058031">
    <property type="entry name" value="AAA_lid_NorR"/>
</dbReference>
<dbReference type="PROSITE" id="PS00688">
    <property type="entry name" value="SIGMA54_INTERACT_3"/>
    <property type="match status" value="1"/>
</dbReference>
<dbReference type="InterPro" id="IPR002197">
    <property type="entry name" value="HTH_Fis"/>
</dbReference>
<dbReference type="GO" id="GO:0005524">
    <property type="term" value="F:ATP binding"/>
    <property type="evidence" value="ECO:0007669"/>
    <property type="project" value="UniProtKB-KW"/>
</dbReference>
<dbReference type="PROSITE" id="PS50045">
    <property type="entry name" value="SIGMA54_INTERACT_4"/>
    <property type="match status" value="1"/>
</dbReference>
<evidence type="ECO:0000256" key="7">
    <source>
        <dbReference type="ARBA" id="ARBA00023159"/>
    </source>
</evidence>
<dbReference type="InterPro" id="IPR002078">
    <property type="entry name" value="Sigma_54_int"/>
</dbReference>
<dbReference type="SUPFAM" id="SSF52172">
    <property type="entry name" value="CheY-like"/>
    <property type="match status" value="1"/>
</dbReference>
<dbReference type="InterPro" id="IPR003593">
    <property type="entry name" value="AAA+_ATPase"/>
</dbReference>
<keyword evidence="3" id="KW-0067">ATP-binding</keyword>
<sequence>MTHEILIVDDEPDIRLLIEGILQDEGYETRLAGDADSAIKAFHARRPSLVILDIWLQGSKMDGLEILKLIQNEKPAVPTIMISGHGTIETAVSALQHGAYDFIEKPFKTDHLLVVVRRALEAAKLARENEELRFRSGYEVKLNGQSQTINSVKSQIERVAPTNSRVLIYGAPGTGKEVAARAIHKLSKRAEGPFFVLNCATLSPTRFEEELFGIEGNTQNNLQRRTGVLEKAHGGTLVLDEVADMPLETQGKIVRALQDQTFQRVGGSSRVKVDVRVIAITNRDLNQEIANGRFRKDLYYRLAVVPLKIPSLKERREDIPELATFFLKHYSELTGVPVIELSADALTTLQTYEWPGNVRELRNLMERLLIMMPGNVNEAIRTDMLPSNVGQNAPGLLKIDTQTDIISLPLREARDIFETQYLQAQLMRFGGNISRTAGFVGMERSALHRKLKQLGVTGSEERNNNNNINN</sequence>
<dbReference type="RefSeq" id="WP_110437981.1">
    <property type="nucleotide sequence ID" value="NZ_CP033087.1"/>
</dbReference>
<keyword evidence="8" id="KW-0804">Transcription</keyword>
<feature type="domain" description="Response regulatory" evidence="11">
    <location>
        <begin position="4"/>
        <end position="120"/>
    </location>
</feature>
<dbReference type="PROSITE" id="PS00676">
    <property type="entry name" value="SIGMA54_INTERACT_2"/>
    <property type="match status" value="1"/>
</dbReference>
<keyword evidence="5" id="KW-0805">Transcription regulation</keyword>
<dbReference type="PANTHER" id="PTHR32071:SF17">
    <property type="entry name" value="TRANSCRIPTIONAL REGULATOR (NTRC FAMILY)"/>
    <property type="match status" value="1"/>
</dbReference>
<dbReference type="InterPro" id="IPR027417">
    <property type="entry name" value="P-loop_NTPase"/>
</dbReference>
<evidence type="ECO:0000256" key="4">
    <source>
        <dbReference type="ARBA" id="ARBA00023012"/>
    </source>
</evidence>
<dbReference type="InterPro" id="IPR001789">
    <property type="entry name" value="Sig_transdc_resp-reg_receiver"/>
</dbReference>
<evidence type="ECO:0000313" key="13">
    <source>
        <dbReference type="Proteomes" id="UP000247565"/>
    </source>
</evidence>
<dbReference type="Pfam" id="PF25601">
    <property type="entry name" value="AAA_lid_14"/>
    <property type="match status" value="1"/>
</dbReference>
<proteinExistence type="predicted"/>
<dbReference type="Gene3D" id="3.40.50.300">
    <property type="entry name" value="P-loop containing nucleotide triphosphate hydrolases"/>
    <property type="match status" value="1"/>
</dbReference>
<dbReference type="SUPFAM" id="SSF52540">
    <property type="entry name" value="P-loop containing nucleoside triphosphate hydrolases"/>
    <property type="match status" value="1"/>
</dbReference>
<dbReference type="GeneID" id="83702876"/>
<dbReference type="PANTHER" id="PTHR32071">
    <property type="entry name" value="TRANSCRIPTIONAL REGULATORY PROTEIN"/>
    <property type="match status" value="1"/>
</dbReference>
<dbReference type="Gene3D" id="1.10.10.60">
    <property type="entry name" value="Homeodomain-like"/>
    <property type="match status" value="1"/>
</dbReference>
<dbReference type="Pfam" id="PF00072">
    <property type="entry name" value="Response_reg"/>
    <property type="match status" value="1"/>
</dbReference>
<evidence type="ECO:0000259" key="10">
    <source>
        <dbReference type="PROSITE" id="PS50045"/>
    </source>
</evidence>
<keyword evidence="2" id="KW-0547">Nucleotide-binding</keyword>
<evidence type="ECO:0000256" key="8">
    <source>
        <dbReference type="ARBA" id="ARBA00023163"/>
    </source>
</evidence>
<comment type="caution">
    <text evidence="12">The sequence shown here is derived from an EMBL/GenBank/DDBJ whole genome shotgun (WGS) entry which is preliminary data.</text>
</comment>
<evidence type="ECO:0000256" key="9">
    <source>
        <dbReference type="PROSITE-ProRule" id="PRU00169"/>
    </source>
</evidence>
<dbReference type="EMBL" id="QGLT01000001">
    <property type="protein sequence ID" value="PXZ01461.1"/>
    <property type="molecule type" value="Genomic_DNA"/>
</dbReference>
<keyword evidence="1 9" id="KW-0597">Phosphoprotein</keyword>
<feature type="modified residue" description="4-aspartylphosphate" evidence="9">
    <location>
        <position position="53"/>
    </location>
</feature>
<dbReference type="AlphaFoldDB" id="A0A318MY09"/>
<dbReference type="Pfam" id="PF02954">
    <property type="entry name" value="HTH_8"/>
    <property type="match status" value="1"/>
</dbReference>
<evidence type="ECO:0000256" key="6">
    <source>
        <dbReference type="ARBA" id="ARBA00023125"/>
    </source>
</evidence>
<gene>
    <name evidence="12" type="ORF">DK869_00150</name>
</gene>
<dbReference type="Gene3D" id="1.10.8.60">
    <property type="match status" value="1"/>
</dbReference>
<dbReference type="CDD" id="cd00009">
    <property type="entry name" value="AAA"/>
    <property type="match status" value="1"/>
</dbReference>
<dbReference type="Gene3D" id="3.40.50.2300">
    <property type="match status" value="1"/>
</dbReference>
<dbReference type="Pfam" id="PF00158">
    <property type="entry name" value="Sigma54_activat"/>
    <property type="match status" value="1"/>
</dbReference>
<feature type="domain" description="Sigma-54 factor interaction" evidence="10">
    <location>
        <begin position="142"/>
        <end position="370"/>
    </location>
</feature>
<dbReference type="Proteomes" id="UP000247565">
    <property type="component" value="Unassembled WGS sequence"/>
</dbReference>
<protein>
    <submittedName>
        <fullName evidence="12">Sigma-54-dependent Fis family transcriptional regulator</fullName>
    </submittedName>
</protein>
<accession>A0A318MY09</accession>
<name>A0A318MY09_9PROT</name>
<evidence type="ECO:0000256" key="5">
    <source>
        <dbReference type="ARBA" id="ARBA00023015"/>
    </source>
</evidence>
<dbReference type="OrthoDB" id="9770562at2"/>
<keyword evidence="4" id="KW-0902">Two-component regulatory system</keyword>
<keyword evidence="6" id="KW-0238">DNA-binding</keyword>
<dbReference type="SUPFAM" id="SSF46689">
    <property type="entry name" value="Homeodomain-like"/>
    <property type="match status" value="1"/>
</dbReference>
<dbReference type="PRINTS" id="PR01590">
    <property type="entry name" value="HTHFIS"/>
</dbReference>
<evidence type="ECO:0000256" key="2">
    <source>
        <dbReference type="ARBA" id="ARBA00022741"/>
    </source>
</evidence>
<dbReference type="CDD" id="cd17550">
    <property type="entry name" value="REC_NtrX-like"/>
    <property type="match status" value="1"/>
</dbReference>
<dbReference type="GO" id="GO:0000160">
    <property type="term" value="P:phosphorelay signal transduction system"/>
    <property type="evidence" value="ECO:0007669"/>
    <property type="project" value="UniProtKB-KW"/>
</dbReference>
<dbReference type="FunFam" id="3.40.50.300:FF:000006">
    <property type="entry name" value="DNA-binding transcriptional regulator NtrC"/>
    <property type="match status" value="1"/>
</dbReference>
<keyword evidence="7" id="KW-0010">Activator</keyword>
<dbReference type="InterPro" id="IPR025943">
    <property type="entry name" value="Sigma_54_int_dom_ATP-bd_2"/>
</dbReference>
<evidence type="ECO:0000256" key="1">
    <source>
        <dbReference type="ARBA" id="ARBA00022553"/>
    </source>
</evidence>
<dbReference type="InterPro" id="IPR009057">
    <property type="entry name" value="Homeodomain-like_sf"/>
</dbReference>
<evidence type="ECO:0000313" key="12">
    <source>
        <dbReference type="EMBL" id="PXZ01461.1"/>
    </source>
</evidence>